<dbReference type="AlphaFoldDB" id="A0A0M4MBX6"/>
<gene>
    <name evidence="2" type="ORF">AL705_03240</name>
</gene>
<protein>
    <submittedName>
        <fullName evidence="2">Uncharacterized protein</fullName>
    </submittedName>
</protein>
<organism evidence="2 3">
    <name type="scientific">Lawsonella clevelandensis</name>
    <dbReference type="NCBI Taxonomy" id="1528099"/>
    <lineage>
        <taxon>Bacteria</taxon>
        <taxon>Bacillati</taxon>
        <taxon>Actinomycetota</taxon>
        <taxon>Actinomycetes</taxon>
        <taxon>Mycobacteriales</taxon>
        <taxon>Lawsonellaceae</taxon>
        <taxon>Lawsonella</taxon>
    </lineage>
</organism>
<feature type="transmembrane region" description="Helical" evidence="1">
    <location>
        <begin position="37"/>
        <end position="56"/>
    </location>
</feature>
<evidence type="ECO:0000256" key="1">
    <source>
        <dbReference type="SAM" id="Phobius"/>
    </source>
</evidence>
<keyword evidence="1" id="KW-0472">Membrane</keyword>
<accession>A0A0M4MBX6</accession>
<keyword evidence="1" id="KW-0812">Transmembrane</keyword>
<dbReference type="Proteomes" id="UP000068137">
    <property type="component" value="Chromosome"/>
</dbReference>
<keyword evidence="1" id="KW-1133">Transmembrane helix</keyword>
<feature type="transmembrane region" description="Helical" evidence="1">
    <location>
        <begin position="76"/>
        <end position="94"/>
    </location>
</feature>
<dbReference type="KEGG" id="cbq:AL705_03240"/>
<feature type="transmembrane region" description="Helical" evidence="1">
    <location>
        <begin position="129"/>
        <end position="152"/>
    </location>
</feature>
<evidence type="ECO:0000313" key="2">
    <source>
        <dbReference type="EMBL" id="ALE18837.1"/>
    </source>
</evidence>
<evidence type="ECO:0000313" key="3">
    <source>
        <dbReference type="Proteomes" id="UP000068137"/>
    </source>
</evidence>
<proteinExistence type="predicted"/>
<dbReference type="EMBL" id="CP012390">
    <property type="protein sequence ID" value="ALE18837.1"/>
    <property type="molecule type" value="Genomic_DNA"/>
</dbReference>
<name>A0A0M4MBX6_9ACTN</name>
<reference evidence="2 3" key="1">
    <citation type="journal article" date="2015" name="Genome Announc.">
        <title>Complete Genome Sequences for Two Strains of a Novel Fastidious, Partially Acid-Fast, Gram-Positive Corynebacterineae Bacterium, Derived from Human Clinical Samples.</title>
        <authorList>
            <person name="Nicholson A.C."/>
            <person name="Bell M."/>
            <person name="Humrighouse B.W."/>
            <person name="McQuiston J.R."/>
        </authorList>
    </citation>
    <scope>NUCLEOTIDE SEQUENCE [LARGE SCALE GENOMIC DNA]</scope>
    <source>
        <strain evidence="2 3">X1698</strain>
    </source>
</reference>
<sequence length="167" mass="17828">MRVDHGHLLMHAKKGETKGFSVKVASVKTIRPASVSFAYYLSLVATLLGVAGGFIMLRTISTYAESDFQVTEARTAAIICIVSGLAVGALAGATHQKSTLGWKIQVGVTAVSVIALAIVAIVGRGGMPLLHLFVVLAVLVLLVWPTTVRWFYPDVTFLTPGRRPKPE</sequence>
<dbReference type="STRING" id="1528099.AL705_03240"/>
<feature type="transmembrane region" description="Helical" evidence="1">
    <location>
        <begin position="106"/>
        <end position="123"/>
    </location>
</feature>